<name>A0A9E7EHM4_9LILI</name>
<protein>
    <submittedName>
        <fullName evidence="1">Uncharacterized protein</fullName>
    </submittedName>
</protein>
<accession>A0A9E7EHM4</accession>
<dbReference type="EMBL" id="CP097502">
    <property type="protein sequence ID" value="URD77047.1"/>
    <property type="molecule type" value="Genomic_DNA"/>
</dbReference>
<sequence length="93" mass="10069">MTSTALLIDVKSSSNDGQRISYSEAKSRLCCFIEVDFCPSVCGSLTDLTGGAQRPVRHVELGRGSPQRMKSMGADLWEGRQASIVTTTSDALW</sequence>
<dbReference type="Proteomes" id="UP001055439">
    <property type="component" value="Chromosome 1"/>
</dbReference>
<evidence type="ECO:0000313" key="1">
    <source>
        <dbReference type="EMBL" id="URD77047.1"/>
    </source>
</evidence>
<evidence type="ECO:0000313" key="2">
    <source>
        <dbReference type="Proteomes" id="UP001055439"/>
    </source>
</evidence>
<organism evidence="1 2">
    <name type="scientific">Musa troglodytarum</name>
    <name type="common">fe'i banana</name>
    <dbReference type="NCBI Taxonomy" id="320322"/>
    <lineage>
        <taxon>Eukaryota</taxon>
        <taxon>Viridiplantae</taxon>
        <taxon>Streptophyta</taxon>
        <taxon>Embryophyta</taxon>
        <taxon>Tracheophyta</taxon>
        <taxon>Spermatophyta</taxon>
        <taxon>Magnoliopsida</taxon>
        <taxon>Liliopsida</taxon>
        <taxon>Zingiberales</taxon>
        <taxon>Musaceae</taxon>
        <taxon>Musa</taxon>
    </lineage>
</organism>
<dbReference type="AlphaFoldDB" id="A0A9E7EHM4"/>
<proteinExistence type="predicted"/>
<gene>
    <name evidence="1" type="ORF">MUK42_34432</name>
</gene>
<reference evidence="1" key="1">
    <citation type="submission" date="2022-05" db="EMBL/GenBank/DDBJ databases">
        <title>The Musa troglodytarum L. genome provides insights into the mechanism of non-climacteric behaviour and enrichment of carotenoids.</title>
        <authorList>
            <person name="Wang J."/>
        </authorList>
    </citation>
    <scope>NUCLEOTIDE SEQUENCE</scope>
    <source>
        <tissue evidence="1">Leaf</tissue>
    </source>
</reference>
<keyword evidence="2" id="KW-1185">Reference proteome</keyword>